<comment type="caution">
    <text evidence="2">The sequence shown here is derived from an EMBL/GenBank/DDBJ whole genome shotgun (WGS) entry which is preliminary data.</text>
</comment>
<evidence type="ECO:0000256" key="1">
    <source>
        <dbReference type="SAM" id="MobiDB-lite"/>
    </source>
</evidence>
<proteinExistence type="predicted"/>
<dbReference type="RefSeq" id="WP_305931674.1">
    <property type="nucleotide sequence ID" value="NZ_JAVAIM010000001.1"/>
</dbReference>
<evidence type="ECO:0000313" key="2">
    <source>
        <dbReference type="EMBL" id="MDP4574241.1"/>
    </source>
</evidence>
<name>A0ABT9HM66_9SPHN</name>
<accession>A0ABT9HM66</accession>
<gene>
    <name evidence="2" type="primary">gntA</name>
    <name evidence="2" type="ORF">Q9K02_03705</name>
</gene>
<dbReference type="EMBL" id="JAVAIM010000001">
    <property type="protein sequence ID" value="MDP4574241.1"/>
    <property type="molecule type" value="Genomic_DNA"/>
</dbReference>
<protein>
    <submittedName>
        <fullName evidence="2">Guanitoxin biosynthesis heme-dependent pre-guanitoxin N-hydroxylase GntA</fullName>
    </submittedName>
</protein>
<sequence>MKPGMLGVEDRLATRLADEFREHIRRAAFPCVGAKSALAKNSLEIVIAFDMCSGWDDLRIHDKLIDWAETYRDDPEGLRSIAVIFAQPVRLDENDFERLLWERLQSFADKDNWLGQPYDPGVSPDPGDPHFSLSFGGQAYFVVGLHPAASRPARRFSHPAMVFNLHDQFERLRAEGKYERMRASILERDRQLAGDVNPMLARHGESSEARQYSGRRVDDDWECPFRDPRSERK</sequence>
<dbReference type="PANTHER" id="PTHR40045">
    <property type="entry name" value="YCGG FAMILY PROTEIN"/>
    <property type="match status" value="1"/>
</dbReference>
<organism evidence="2 3">
    <name type="scientific">Qipengyuania profundimaris</name>
    <dbReference type="NCBI Taxonomy" id="3067652"/>
    <lineage>
        <taxon>Bacteria</taxon>
        <taxon>Pseudomonadati</taxon>
        <taxon>Pseudomonadota</taxon>
        <taxon>Alphaproteobacteria</taxon>
        <taxon>Sphingomonadales</taxon>
        <taxon>Erythrobacteraceae</taxon>
        <taxon>Qipengyuania</taxon>
    </lineage>
</organism>
<dbReference type="NCBIfam" id="NF041366">
    <property type="entry name" value="GntA_guanitoxin"/>
    <property type="match status" value="1"/>
</dbReference>
<feature type="region of interest" description="Disordered" evidence="1">
    <location>
        <begin position="198"/>
        <end position="233"/>
    </location>
</feature>
<feature type="compositionally biased region" description="Basic and acidic residues" evidence="1">
    <location>
        <begin position="215"/>
        <end position="233"/>
    </location>
</feature>
<reference evidence="2 3" key="1">
    <citation type="submission" date="2023-08" db="EMBL/GenBank/DDBJ databases">
        <title>genomic of G39.</title>
        <authorList>
            <person name="Wang Y."/>
        </authorList>
    </citation>
    <scope>NUCLEOTIDE SEQUENCE [LARGE SCALE GENOMIC DNA]</scope>
    <source>
        <strain evidence="2 3">G39</strain>
    </source>
</reference>
<dbReference type="PANTHER" id="PTHR40045:SF1">
    <property type="entry name" value="YQCI_YCGG FAMILY PROTEIN"/>
    <property type="match status" value="1"/>
</dbReference>
<keyword evidence="3" id="KW-1185">Reference proteome</keyword>
<dbReference type="InterPro" id="IPR014988">
    <property type="entry name" value="Uncharacterised_YqcI/YcgG"/>
</dbReference>
<dbReference type="Proteomes" id="UP001240639">
    <property type="component" value="Unassembled WGS sequence"/>
</dbReference>
<dbReference type="Pfam" id="PF08892">
    <property type="entry name" value="YqcI_YcgG"/>
    <property type="match status" value="1"/>
</dbReference>
<evidence type="ECO:0000313" key="3">
    <source>
        <dbReference type="Proteomes" id="UP001240639"/>
    </source>
</evidence>